<feature type="compositionally biased region" description="Polar residues" evidence="1">
    <location>
        <begin position="1993"/>
        <end position="2008"/>
    </location>
</feature>
<feature type="compositionally biased region" description="Polar residues" evidence="1">
    <location>
        <begin position="2071"/>
        <end position="2081"/>
    </location>
</feature>
<feature type="region of interest" description="Disordered" evidence="1">
    <location>
        <begin position="1669"/>
        <end position="1813"/>
    </location>
</feature>
<feature type="compositionally biased region" description="Polar residues" evidence="1">
    <location>
        <begin position="1413"/>
        <end position="1422"/>
    </location>
</feature>
<dbReference type="Gene3D" id="2.60.200.20">
    <property type="match status" value="1"/>
</dbReference>
<feature type="compositionally biased region" description="Basic and acidic residues" evidence="1">
    <location>
        <begin position="648"/>
        <end position="658"/>
    </location>
</feature>
<feature type="region of interest" description="Disordered" evidence="1">
    <location>
        <begin position="1940"/>
        <end position="2156"/>
    </location>
</feature>
<proteinExistence type="evidence at transcript level"/>
<feature type="region of interest" description="Disordered" evidence="1">
    <location>
        <begin position="184"/>
        <end position="320"/>
    </location>
</feature>
<feature type="region of interest" description="Disordered" evidence="1">
    <location>
        <begin position="447"/>
        <end position="568"/>
    </location>
</feature>
<feature type="region of interest" description="Disordered" evidence="1">
    <location>
        <begin position="787"/>
        <end position="827"/>
    </location>
</feature>
<feature type="compositionally biased region" description="Polar residues" evidence="1">
    <location>
        <begin position="807"/>
        <end position="824"/>
    </location>
</feature>
<reference evidence="2" key="1">
    <citation type="journal article" date="2017" name="Front. Cell. Infect. Microbiol.">
        <title>The Distinct Transcriptional Response of the Midgut of Amblyomma sculptum and Amblyomma aureolatum Ticks to Rickettsia rickettsii Correlates to Their Differences in Susceptibility to Infection.</title>
        <authorList>
            <person name="Martins L.A."/>
            <person name="Galletti M.F.B.M."/>
            <person name="Ribeiro J.M."/>
            <person name="Fujita A."/>
            <person name="Costa F.B."/>
            <person name="Labruna M.B."/>
            <person name="Daffre S."/>
            <person name="Fogaca A.C."/>
        </authorList>
    </citation>
    <scope>NUCLEOTIDE SEQUENCE</scope>
</reference>
<feature type="compositionally biased region" description="Polar residues" evidence="1">
    <location>
        <begin position="673"/>
        <end position="687"/>
    </location>
</feature>
<feature type="compositionally biased region" description="Polar residues" evidence="1">
    <location>
        <begin position="1189"/>
        <end position="1199"/>
    </location>
</feature>
<feature type="compositionally biased region" description="Polar residues" evidence="1">
    <location>
        <begin position="469"/>
        <end position="485"/>
    </location>
</feature>
<dbReference type="InterPro" id="IPR008984">
    <property type="entry name" value="SMAD_FHA_dom_sf"/>
</dbReference>
<evidence type="ECO:0000256" key="1">
    <source>
        <dbReference type="SAM" id="MobiDB-lite"/>
    </source>
</evidence>
<feature type="compositionally biased region" description="Basic and acidic residues" evidence="1">
    <location>
        <begin position="2228"/>
        <end position="2238"/>
    </location>
</feature>
<dbReference type="EMBL" id="GFAC01005175">
    <property type="protein sequence ID" value="JAT94013.1"/>
    <property type="molecule type" value="mRNA"/>
</dbReference>
<name>A0A1E1X439_9ACAR</name>
<feature type="compositionally biased region" description="Polar residues" evidence="1">
    <location>
        <begin position="1452"/>
        <end position="1469"/>
    </location>
</feature>
<feature type="compositionally biased region" description="Polar residues" evidence="1">
    <location>
        <begin position="1781"/>
        <end position="1804"/>
    </location>
</feature>
<feature type="compositionally biased region" description="Low complexity" evidence="1">
    <location>
        <begin position="2214"/>
        <end position="2226"/>
    </location>
</feature>
<feature type="compositionally biased region" description="Low complexity" evidence="1">
    <location>
        <begin position="1738"/>
        <end position="1752"/>
    </location>
</feature>
<dbReference type="SUPFAM" id="SSF49879">
    <property type="entry name" value="SMAD/FHA domain"/>
    <property type="match status" value="1"/>
</dbReference>
<feature type="region of interest" description="Disordered" evidence="1">
    <location>
        <begin position="1827"/>
        <end position="1898"/>
    </location>
</feature>
<feature type="compositionally biased region" description="Basic and acidic residues" evidence="1">
    <location>
        <begin position="856"/>
        <end position="868"/>
    </location>
</feature>
<organism evidence="2">
    <name type="scientific">Amblyomma aureolatum</name>
    <dbReference type="NCBI Taxonomy" id="187763"/>
    <lineage>
        <taxon>Eukaryota</taxon>
        <taxon>Metazoa</taxon>
        <taxon>Ecdysozoa</taxon>
        <taxon>Arthropoda</taxon>
        <taxon>Chelicerata</taxon>
        <taxon>Arachnida</taxon>
        <taxon>Acari</taxon>
        <taxon>Parasitiformes</taxon>
        <taxon>Ixodida</taxon>
        <taxon>Ixodoidea</taxon>
        <taxon>Ixodidae</taxon>
        <taxon>Amblyomminae</taxon>
        <taxon>Amblyomma</taxon>
    </lineage>
</organism>
<feature type="compositionally biased region" description="Polar residues" evidence="1">
    <location>
        <begin position="492"/>
        <end position="503"/>
    </location>
</feature>
<feature type="compositionally biased region" description="Basic and acidic residues" evidence="1">
    <location>
        <begin position="1703"/>
        <end position="1713"/>
    </location>
</feature>
<feature type="region of interest" description="Disordered" evidence="1">
    <location>
        <begin position="2194"/>
        <end position="2324"/>
    </location>
</feature>
<feature type="compositionally biased region" description="Basic and acidic residues" evidence="1">
    <location>
        <begin position="1593"/>
        <end position="1603"/>
    </location>
</feature>
<feature type="compositionally biased region" description="Basic and acidic residues" evidence="1">
    <location>
        <begin position="2307"/>
        <end position="2317"/>
    </location>
</feature>
<feature type="region of interest" description="Disordered" evidence="1">
    <location>
        <begin position="105"/>
        <end position="129"/>
    </location>
</feature>
<feature type="compositionally biased region" description="Polar residues" evidence="1">
    <location>
        <begin position="1382"/>
        <end position="1398"/>
    </location>
</feature>
<feature type="compositionally biased region" description="Basic and acidic residues" evidence="1">
    <location>
        <begin position="535"/>
        <end position="545"/>
    </location>
</feature>
<feature type="compositionally biased region" description="Polar residues" evidence="1">
    <location>
        <begin position="1521"/>
        <end position="1538"/>
    </location>
</feature>
<feature type="region of interest" description="Disordered" evidence="1">
    <location>
        <begin position="616"/>
        <end position="687"/>
    </location>
</feature>
<feature type="compositionally biased region" description="Basic and acidic residues" evidence="1">
    <location>
        <begin position="1331"/>
        <end position="1341"/>
    </location>
</feature>
<feature type="compositionally biased region" description="Polar residues" evidence="1">
    <location>
        <begin position="2421"/>
        <end position="2431"/>
    </location>
</feature>
<sequence>MAWYPKIVTVKKDGTTGSEYPFPTGRCSVGGITGCDIHIRGAGPSHCLFIVDQNKQAHVVNVTGTADVQRNGEDVYNESFLSHGDIVQIGSRQFRFEWVEKRKKGDKSSEVAAASHQPEAAGDARESSALQNEIDNEAHPAQQSNGTPGACTPTTYSFDQSLFKTPRIPPEMFVSPLSASYSDKEYNGDEGGLGTDALGNSQLNSSSSSTPLIDEPRIRALRSSTSSTPLLDEPRTRARRSRSSLVGMVNSPLEQEQPAFQERHSHSLLKRRSQSCQTTGEERSSKLRRSDSYGPARRTSLACHSNANGQSGPSSRSSSAENCTAHVEAFAHPGTSAQFFAASTPVTRTARNGRVWSDKALKSISFSHQEKNSGFVSPGAQSFYSNGNAATDESFLDSPGLSRRALRSSQASLSHASLSASADSLGFASLFKTPNRTDSIGKEEFGSFMTQDMSNSSLGDKLTPKRLSSAANEGSQQSQAKSVSSRSRHPLENTTNGAQTPSDRCTRSARAMSSLGQNSEHSTSVRKVATVAETVDSHQGSDCEGHSGTSTLGSLEQEKGVSAKKTRSKHTVLINSTLSFKESPEDKPGEVSARAARSRIANSAAASQTWSELCSEGVSPDTLSVSAGDSKRALRRTRLSCTPNRAPASEKKSRKAESPEQEGAVTSEEGNEEQSVPGQAVQGVSQSEPELLERILGVVAECPRAAVSRRSSRTSASKVYIEAPGKETVAMQILETPKIEQTLQCSNQMLENNLKDALEKSTLPTRSGRLSHTPISKKIGEEVSELETVGTPSALKAPRSRQRQTLRSRNASAETDQTTVSTLSPGHMTLDDVDVAVEGSIRSTRSARFSHELVATKEDGKASEHEEGGMSATFKSSGAKQAPISEKEIEGMSKQKALGTPRSLKALAARQVPSSSDVNEDEVASTLLSKRLSLQNTVVSLEESFGRTRSTKSNCTPVSVSACVERSEQLIQDAPVAVKGSKGKLTPVSKLAVRGASKQKTYNTVLGGEEAPASHKVNGERIPEQETACTSLCKRMSLEDVGVTPEKCFGNTRSTRLSCTPSKCAKVGTPRQKTVGVPTSKTVSEEEKTPEQLEHMTFDCMDLAVAKSPSRMTRCSHISLSKKVTADPLEHETMVSQNPLKPGVKQVQLSQDVTEQTSGRQIVDTPKSLKASAFKRTSSKIKLDEDGQQQEASTSPSKLVSSINMRIGIEEPVRTTRSRSTPTSRSVDIIAPGPAEVGLQNPMGGSEAKQVPVLKNKALALETVNTPKSLKALEGKQTPASSKVNASNETTEEDIVGTSPAEHAPLMSAGSVMNESFRRSSRSSRTPVSEKLNKEALEHNTEGTPSPLGAARPKQIASGKMNNGTPQQQMADTPKSLKASAAKQTSTAVKPTEGTPSSLGAAGAKQIAPGKVNNGTPQQQMPDTPKSLKASAAKRTSTSKKIMEEQEDLKQTTRASTSKRVSFDNTSAVTEGLVRSTRSSLSSALRNVNLETPGLEEIGSQNPMGRSRVSRKSKEALAQETLDTPKSLKTSRGKQTPVSGKIRVGEEATEQDITIMGALPVKRSPLMSISPVVVESVGTRSTRSSRTPALENSSKEAPGDKAVDLTPSPLKATGPMKAVSRKVETETPQQQIVETPKSLKTSAAKRTSTSIKMAEGTPNLWGAAEAKQIAPGKVNNGTPQQQMADTPKSLKASAAKRTSPSKKIIEEKGDLKQTTRASPSKRVSFDNTCGVTEELVRSTRSSLSSTSRNVNVETPGLEKVGSQNPLGGSRVSRKSKEALAQETSFKTSGVAESSASGKISANETTEQDIRGTSPVELLPLVSISPVVVESAGTRSTSSSRTLASEKSNEGTLGDETVVLPPSSLKATGPKKAVSRKMKKETAQQQTVDPPNSLEASTAKWASTSKNVVEEDLQLKTGASPFKHVSSNDTCVVIGEPVRATRASQTPTSRNVTMETPGLEEVCLQETMGGSGAKRPAVSRKNKKASAQKPMDTPKSSKTSRVKQVQASNIVVADGEALEQDTVGTAPNGHVTFDNTDAAVEVLDRTRSTRASRTSSNEGELKVQAKEKEATIDSNQKPSSKPSKAKRTPASKKETGAEETAELDEGSMSPPKHVAFDNTNVTAAASGRATRAARSRCAETLKSTDVNTRGQEAEGKVSPLKALGAVQTLTSNKELGESPKQEAVDAEKSLRKILRAKTTRSTRKVSDGEGVPELAAAGSSSSKCSSAIDVHDLVEEPARPTRNTRGCRTRGSRKDNVEAPEENTADHPQSAKATRAKRTQSSRKVCKEDETPQDVAGSSLVMANTSQWKDETSDKELQGEGYPTKEVAITRKTRGKRKLDLKEEAIAEKHNTAEELIGIVAEKRGRRQQRLASAEDAPQQNDAQRSNYTEEAIHPKNTRSGRAAASAKKTQRGKATVDDAQASPTTDSTTVEPASASGKPLSTASESKRSKRKVAAVKVDAAQTATEETPKKTRGRRAKALQTVLEYSADDDKRGASQRTSKEHSEEVRKEYCRHF</sequence>
<feature type="compositionally biased region" description="Polar residues" evidence="1">
    <location>
        <begin position="1675"/>
        <end position="1684"/>
    </location>
</feature>
<feature type="region of interest" description="Disordered" evidence="1">
    <location>
        <begin position="1180"/>
        <end position="1199"/>
    </location>
</feature>
<feature type="region of interest" description="Disordered" evidence="1">
    <location>
        <begin position="856"/>
        <end position="880"/>
    </location>
</feature>
<protein>
    <submittedName>
        <fullName evidence="2">Putative microtubule-associated protein</fullName>
    </submittedName>
</protein>
<feature type="region of interest" description="Disordered" evidence="1">
    <location>
        <begin position="1271"/>
        <end position="1479"/>
    </location>
</feature>
<feature type="compositionally biased region" description="Basic and acidic residues" evidence="1">
    <location>
        <begin position="2058"/>
        <end position="2070"/>
    </location>
</feature>
<feature type="compositionally biased region" description="Polar residues" evidence="1">
    <location>
        <begin position="2140"/>
        <end position="2149"/>
    </location>
</feature>
<feature type="compositionally biased region" description="Polar residues" evidence="1">
    <location>
        <begin position="448"/>
        <end position="458"/>
    </location>
</feature>
<feature type="region of interest" description="Disordered" evidence="1">
    <location>
        <begin position="1494"/>
        <end position="1545"/>
    </location>
</feature>
<feature type="compositionally biased region" description="Low complexity" evidence="1">
    <location>
        <begin position="1827"/>
        <end position="1845"/>
    </location>
</feature>
<feature type="compositionally biased region" description="Basic residues" evidence="1">
    <location>
        <begin position="1976"/>
        <end position="1985"/>
    </location>
</feature>
<feature type="compositionally biased region" description="Polar residues" evidence="1">
    <location>
        <begin position="2377"/>
        <end position="2388"/>
    </location>
</feature>
<feature type="compositionally biased region" description="Polar residues" evidence="1">
    <location>
        <begin position="1360"/>
        <end position="1371"/>
    </location>
</feature>
<feature type="compositionally biased region" description="Basic and acidic residues" evidence="1">
    <location>
        <begin position="280"/>
        <end position="291"/>
    </location>
</feature>
<evidence type="ECO:0000313" key="2">
    <source>
        <dbReference type="EMBL" id="JAT94013.1"/>
    </source>
</evidence>
<feature type="compositionally biased region" description="Polar residues" evidence="1">
    <location>
        <begin position="1626"/>
        <end position="1649"/>
    </location>
</feature>
<feature type="compositionally biased region" description="Polar residues" evidence="1">
    <location>
        <begin position="1941"/>
        <end position="1953"/>
    </location>
</feature>
<feature type="compositionally biased region" description="Polar residues" evidence="1">
    <location>
        <begin position="1882"/>
        <end position="1898"/>
    </location>
</feature>
<feature type="region of interest" description="Disordered" evidence="1">
    <location>
        <begin position="2364"/>
        <end position="2515"/>
    </location>
</feature>
<feature type="region of interest" description="Disordered" evidence="1">
    <location>
        <begin position="1574"/>
        <end position="1649"/>
    </location>
</feature>
<feature type="compositionally biased region" description="Basic and acidic residues" evidence="1">
    <location>
        <begin position="2489"/>
        <end position="2515"/>
    </location>
</feature>
<dbReference type="CDD" id="cd22673">
    <property type="entry name" value="FHA_Ki67"/>
    <property type="match status" value="1"/>
</dbReference>
<accession>A0A1E1X439</accession>
<feature type="compositionally biased region" description="Polar residues" evidence="1">
    <location>
        <begin position="1278"/>
        <end position="1289"/>
    </location>
</feature>
<feature type="region of interest" description="Disordered" evidence="1">
    <location>
        <begin position="1068"/>
        <end position="1090"/>
    </location>
</feature>
<feature type="compositionally biased region" description="Basic and acidic residues" evidence="1">
    <location>
        <begin position="1441"/>
        <end position="1451"/>
    </location>
</feature>
<feature type="compositionally biased region" description="Low complexity" evidence="1">
    <location>
        <begin position="2121"/>
        <end position="2131"/>
    </location>
</feature>